<accession>A0A1H9JH59</accession>
<gene>
    <name evidence="2" type="ORF">SAMN05216548_108114</name>
</gene>
<dbReference type="SUPFAM" id="SSF69754">
    <property type="entry name" value="Ribosome binding protein Y (YfiA homologue)"/>
    <property type="match status" value="1"/>
</dbReference>
<evidence type="ECO:0000256" key="1">
    <source>
        <dbReference type="SAM" id="MobiDB-lite"/>
    </source>
</evidence>
<dbReference type="Gene3D" id="3.30.160.100">
    <property type="entry name" value="Ribosome hibernation promotion factor-like"/>
    <property type="match status" value="1"/>
</dbReference>
<dbReference type="InterPro" id="IPR003489">
    <property type="entry name" value="RHF/RaiA"/>
</dbReference>
<evidence type="ECO:0000313" key="2">
    <source>
        <dbReference type="EMBL" id="SEQ85875.1"/>
    </source>
</evidence>
<feature type="compositionally biased region" description="Basic and acidic residues" evidence="1">
    <location>
        <begin position="100"/>
        <end position="119"/>
    </location>
</feature>
<dbReference type="NCBIfam" id="TIGR00741">
    <property type="entry name" value="yfiA"/>
    <property type="match status" value="1"/>
</dbReference>
<dbReference type="RefSeq" id="WP_177176838.1">
    <property type="nucleotide sequence ID" value="NZ_FOFG01000008.1"/>
</dbReference>
<dbReference type="Proteomes" id="UP000199647">
    <property type="component" value="Unassembled WGS sequence"/>
</dbReference>
<reference evidence="2 3" key="1">
    <citation type="submission" date="2016-10" db="EMBL/GenBank/DDBJ databases">
        <authorList>
            <person name="de Groot N.N."/>
        </authorList>
    </citation>
    <scope>NUCLEOTIDE SEQUENCE [LARGE SCALE GENOMIC DNA]</scope>
    <source>
        <strain evidence="2 3">A52C2</strain>
    </source>
</reference>
<name>A0A1H9JH59_9HYPH</name>
<dbReference type="AlphaFoldDB" id="A0A1H9JH59"/>
<evidence type="ECO:0000313" key="3">
    <source>
        <dbReference type="Proteomes" id="UP000199647"/>
    </source>
</evidence>
<dbReference type="Pfam" id="PF02482">
    <property type="entry name" value="Ribosomal_S30AE"/>
    <property type="match status" value="1"/>
</dbReference>
<dbReference type="STRING" id="1855383.SAMN05216548_108114"/>
<dbReference type="EMBL" id="FOFG01000008">
    <property type="protein sequence ID" value="SEQ85875.1"/>
    <property type="molecule type" value="Genomic_DNA"/>
</dbReference>
<proteinExistence type="predicted"/>
<dbReference type="InterPro" id="IPR036567">
    <property type="entry name" value="RHF-like"/>
</dbReference>
<protein>
    <submittedName>
        <fullName evidence="2">Ribosomal subunit interface protein</fullName>
    </submittedName>
</protein>
<feature type="region of interest" description="Disordered" evidence="1">
    <location>
        <begin position="97"/>
        <end position="129"/>
    </location>
</feature>
<organism evidence="2 3">
    <name type="scientific">Faunimonas pinastri</name>
    <dbReference type="NCBI Taxonomy" id="1855383"/>
    <lineage>
        <taxon>Bacteria</taxon>
        <taxon>Pseudomonadati</taxon>
        <taxon>Pseudomonadota</taxon>
        <taxon>Alphaproteobacteria</taxon>
        <taxon>Hyphomicrobiales</taxon>
        <taxon>Afifellaceae</taxon>
        <taxon>Faunimonas</taxon>
    </lineage>
</organism>
<keyword evidence="3" id="KW-1185">Reference proteome</keyword>
<sequence>MQPQVTETEIRVQSSKVDLGDTLPAHATESIQRLSSKYLGQLNNAAVHFNKDGTLFRCTVTMQMGSLAPMNGEAKDRDIYTAFNAALDKVAKQLRRTKRQLREDKPERTDKDALLRDGNHAATASDEEE</sequence>